<proteinExistence type="predicted"/>
<name>A0A7W5ZH28_9BACT</name>
<keyword evidence="1" id="KW-0732">Signal</keyword>
<organism evidence="2 3">
    <name type="scientific">Runella defluvii</name>
    <dbReference type="NCBI Taxonomy" id="370973"/>
    <lineage>
        <taxon>Bacteria</taxon>
        <taxon>Pseudomonadati</taxon>
        <taxon>Bacteroidota</taxon>
        <taxon>Cytophagia</taxon>
        <taxon>Cytophagales</taxon>
        <taxon>Spirosomataceae</taxon>
        <taxon>Runella</taxon>
    </lineage>
</organism>
<evidence type="ECO:0000313" key="3">
    <source>
        <dbReference type="Proteomes" id="UP000541352"/>
    </source>
</evidence>
<dbReference type="RefSeq" id="WP_183971538.1">
    <property type="nucleotide sequence ID" value="NZ_JACIBY010000001.1"/>
</dbReference>
<accession>A0A7W5ZH28</accession>
<gene>
    <name evidence="2" type="ORF">FHS57_000751</name>
</gene>
<dbReference type="EMBL" id="JACIBY010000001">
    <property type="protein sequence ID" value="MBB3836769.1"/>
    <property type="molecule type" value="Genomic_DNA"/>
</dbReference>
<dbReference type="AlphaFoldDB" id="A0A7W5ZH28"/>
<evidence type="ECO:0000256" key="1">
    <source>
        <dbReference type="SAM" id="SignalP"/>
    </source>
</evidence>
<feature type="signal peptide" evidence="1">
    <location>
        <begin position="1"/>
        <end position="20"/>
    </location>
</feature>
<evidence type="ECO:0008006" key="4">
    <source>
        <dbReference type="Google" id="ProtNLM"/>
    </source>
</evidence>
<reference evidence="2 3" key="1">
    <citation type="submission" date="2020-08" db="EMBL/GenBank/DDBJ databases">
        <title>Genomic Encyclopedia of Type Strains, Phase IV (KMG-IV): sequencing the most valuable type-strain genomes for metagenomic binning, comparative biology and taxonomic classification.</title>
        <authorList>
            <person name="Goeker M."/>
        </authorList>
    </citation>
    <scope>NUCLEOTIDE SEQUENCE [LARGE SCALE GENOMIC DNA]</scope>
    <source>
        <strain evidence="2 3">DSM 17976</strain>
    </source>
</reference>
<feature type="chain" id="PRO_5031147689" description="Carboxypeptidase regulatory-like domain-containing protein" evidence="1">
    <location>
        <begin position="21"/>
        <end position="150"/>
    </location>
</feature>
<dbReference type="Proteomes" id="UP000541352">
    <property type="component" value="Unassembled WGS sequence"/>
</dbReference>
<keyword evidence="3" id="KW-1185">Reference proteome</keyword>
<protein>
    <recommendedName>
        <fullName evidence="4">Carboxypeptidase regulatory-like domain-containing protein</fullName>
    </recommendedName>
</protein>
<sequence>MRTHWLSSCLVLLITTLAVAQKNTQGISGQVLWKAGNFMPTIGTKASVPKAVPVVREVYIYALTNDKQVDAGEDAGFYQKVNSKLVRKVKTDKKGRFSVTLPVGYYSVFTKEEKGLYANLFDDAMNINPVQVQKRRWTKMDVVVDYQAVY</sequence>
<evidence type="ECO:0000313" key="2">
    <source>
        <dbReference type="EMBL" id="MBB3836769.1"/>
    </source>
</evidence>
<comment type="caution">
    <text evidence="2">The sequence shown here is derived from an EMBL/GenBank/DDBJ whole genome shotgun (WGS) entry which is preliminary data.</text>
</comment>